<evidence type="ECO:0000259" key="17">
    <source>
        <dbReference type="PROSITE" id="PS51456"/>
    </source>
</evidence>
<dbReference type="InterPro" id="IPR019749">
    <property type="entry name" value="Band_41_domain"/>
</dbReference>
<dbReference type="GO" id="GO:0045177">
    <property type="term" value="C:apical part of cell"/>
    <property type="evidence" value="ECO:0007669"/>
    <property type="project" value="UniProtKB-ARBA"/>
</dbReference>
<dbReference type="SUPFAM" id="SSF54236">
    <property type="entry name" value="Ubiquitin-like"/>
    <property type="match status" value="2"/>
</dbReference>
<dbReference type="SMART" id="SM00295">
    <property type="entry name" value="B41"/>
    <property type="match status" value="2"/>
</dbReference>
<evidence type="ECO:0000256" key="10">
    <source>
        <dbReference type="ARBA" id="ARBA00023203"/>
    </source>
</evidence>
<dbReference type="Gene3D" id="1.20.80.10">
    <property type="match status" value="2"/>
</dbReference>
<dbReference type="Pfam" id="PF21998">
    <property type="entry name" value="FERM_C1_MyoVII"/>
    <property type="match status" value="1"/>
</dbReference>
<sequence length="2158" mass="249302">MVILQQGDYVWLDLKTGREFVVPIGAVVKLCDSGQIQVLDDEGNEHWISPQNATNIKPMHPTSIHGVEDMIRLGDLNEAGILRNLLIRYREHLIYTYTGSILVAVNPYQLLPIYTADQIRLYTNKKIGEMPPHIFAIADNCYFNMQRNNKDQCCIISGESGAGKTESTKLILQFLAAISGQHSWIEQQVLEANPILEAFGNAKTIRNDNSSRFGKYIDIHFNKRGAIEGAKIEQYLLEKSRVCRQARDERNYHIFYCMLKGMTPDQKKKLGLGNATDYTYLTIGNCTVCDGRDDKKEYSNIRSAMKVLMFTDTENWEISKLLAAILHMGNLRYEARTYDNLDACEVVRCVDLSTAAMLLEVDPKDLMNCLTSRTIITRGETVSTPLSMEQALDVRDAFVKGIYGRLFVWIVEKINAAIYKPPSKEPKAVRRSIGLLDIFGFENFTINSFEQLCINFANENLQQFFVRHVFKLEQEEYNLENINWQHIEFTDNQDALDMIAIKPMNIISLIDEESKFPKGTDTTMLNKLNSQHKLNTYYIPPKNTYETQFGIQHFAGVVYYETRGFLEKNRDTLHGDIIQLVHSSKNKFIKQIFQADVAMGAETRKRSPTLSSQFKRSLELLMRTLGVCQPFFVRCIKPNEYKKPMLFDRELCVRQLRYSGMMETIRIRRAGYPIRYTFVEFVDRYRVLMPGVKPAYKQEDLRGTCQRIAEAVLGRDDDWQMGKTKIFLKDHHDMLLEIERDKAITDKVILIQKVVRGFKDRSNFVKMRKSAMLIQKTWRGFQCRKNYSAMRAGFSRLQALYRSRKLYTTYHVARQRITHFQAQCRGFLVRRAFRHRLWAVITIQAYTRGMISRRLYKRLKGEYRRRLEAEKMRLAEEQRLMNQMSAKKAKAEAEKMHQERLAQLAREDAEREKTEREEARRKKEMVEQMEKARHEPVNDSDMVDKMFGFLGTTNSFPGQEGQAPAGFEDLERKQKDLEEEDLDEALPLPEDEEEDLSEYKFAKFSATYFQGTTTHTYVRRPLKQPLLFHEDEGDQLAALAVWITVLRFMGDLPEPKYHTAISDGSEKIPVMTKIYETLGKKTYKRELQALQGEGESVHNDSHKKSSVRHKLVSLTLKKKSKITEEVTKRLNDGEYSLHGNSMLEDRPTSNLEKLHFIIGNGILRPALRDEIYCQICKQLTQNPSKSSHARGWILISLCVGCFAPSEKFVKYLRNFIGGGPPGYAPYCEERLRRTFVNGTRTQPPSWLELQATKSKKPIMLPVTFMDGTTKTLLTDSATTAKELCNALADKISLRDRFGFSLYIALFDKVSSLGSGNDHVMDAVSQCEQYAKEQGAQERNAPWRLFFRKEIFTPWHNPTDDNVATNLIYQQIVRGVKFGEYRCDREEDLAELASQQYYVDYGAEILLERLLSLIPSYIPDREINSSRTVEKWAHFIMAAHKKGIYTQKRMEPQKVKEEVVDFARYKWPLLFSRFYEAFKFSGPSLPKNEVIVAVNWTGVYFVDEQEQVLLELSFPEILAVSSSRGGKLQGQSFTLATIKGDEYTFTSNNSEDIRDLVVTFLEGLRGRSKFVVALQDNPNPTGEDSTFLSFAKGDLILLDQETGEQVMNSGWAHGINDRTKQRGDFPADCVYVLPTVTRPQPDIVALVTMTPDQRQESIRMSQLVLTDSEERVKPYTLEEFSYDYFRPPPKHTLSRVMITKNRGKDKMWSCTREPIKQPLLKKYMGDYPSKRTRTVNELTDQIFEGALKAEPLKDEIFCQIVKQLTDNHVKYSEEKGWELLWLCTGLFPPSNVLLPHIQRFLQSKKHHPLAPDCMQRLQKALRNGSRKYPPHLVEVEAIQHKTTQIFHKVYFPDDTDEAFEVESSTKAKDFCLNISGRLLLKSPDGFSLFVKISDKVISVPEGDFFFDFVRHLTDWIKKARPAKDGIVPSLTYQVFFMKKLWTNTVPGKDSFADSIFHYYQELPKYLRGYHKCSREEVFQLGALIYRVKFEDDKSHFPSIPKMLKELVPQDLIRQLSPDDWKRSVVAYFNKQAGKSREEAKLMFLKIIFKWSTFGSAFFEVKQTTEPNFPEILLIAINKHGVSLIDPKNKDILTTHPFTKISNWSSGNTYFHITIGNLVRGSKLLCETSLGYKMDDLLTSYISQMLTTMSKQRNSRGISK</sequence>
<evidence type="ECO:0000259" key="15">
    <source>
        <dbReference type="PROSITE" id="PS50057"/>
    </source>
</evidence>
<dbReference type="GO" id="GO:0005524">
    <property type="term" value="F:ATP binding"/>
    <property type="evidence" value="ECO:0007669"/>
    <property type="project" value="UniProtKB-UniRule"/>
</dbReference>
<dbReference type="FunFam" id="2.30.29.30:FF:000079">
    <property type="entry name" value="unconventional myosin-VIIa"/>
    <property type="match status" value="1"/>
</dbReference>
<dbReference type="Gene3D" id="3.40.850.10">
    <property type="entry name" value="Kinesin motor domain"/>
    <property type="match status" value="1"/>
</dbReference>
<proteinExistence type="inferred from homology"/>
<keyword evidence="5" id="KW-0677">Repeat</keyword>
<dbReference type="PANTHER" id="PTHR22692">
    <property type="entry name" value="MYOSIN VII, XV"/>
    <property type="match status" value="1"/>
</dbReference>
<evidence type="ECO:0000259" key="14">
    <source>
        <dbReference type="PROSITE" id="PS50002"/>
    </source>
</evidence>
<dbReference type="PROSITE" id="PS50096">
    <property type="entry name" value="IQ"/>
    <property type="match status" value="4"/>
</dbReference>
<feature type="region of interest" description="Disordered" evidence="13">
    <location>
        <begin position="904"/>
        <end position="937"/>
    </location>
</feature>
<dbReference type="InterPro" id="IPR014352">
    <property type="entry name" value="FERM/acyl-CoA-bd_prot_sf"/>
</dbReference>
<dbReference type="Gene3D" id="2.30.29.30">
    <property type="entry name" value="Pleckstrin-homology domain (PH domain)/Phosphotyrosine-binding domain (PTB)"/>
    <property type="match status" value="2"/>
</dbReference>
<dbReference type="OrthoDB" id="6108017at2759"/>
<evidence type="ECO:0000256" key="4">
    <source>
        <dbReference type="ARBA" id="ARBA00022490"/>
    </source>
</evidence>
<keyword evidence="9 12" id="KW-0505">Motor protein</keyword>
<keyword evidence="6 12" id="KW-0547">Nucleotide-binding</keyword>
<dbReference type="GO" id="GO:0003779">
    <property type="term" value="F:actin binding"/>
    <property type="evidence" value="ECO:0007669"/>
    <property type="project" value="UniProtKB-KW"/>
</dbReference>
<dbReference type="PROSITE" id="PS51016">
    <property type="entry name" value="MYTH4"/>
    <property type="match status" value="2"/>
</dbReference>
<comment type="similarity">
    <text evidence="2 12">Belongs to the TRAFAC class myosin-kinesin ATPase superfamily. Myosin family.</text>
</comment>
<evidence type="ECO:0000256" key="5">
    <source>
        <dbReference type="ARBA" id="ARBA00022737"/>
    </source>
</evidence>
<dbReference type="Gene3D" id="1.25.40.530">
    <property type="entry name" value="MyTH4 domain"/>
    <property type="match status" value="2"/>
</dbReference>
<evidence type="ECO:0000256" key="7">
    <source>
        <dbReference type="ARBA" id="ARBA00022840"/>
    </source>
</evidence>
<dbReference type="GO" id="GO:0016459">
    <property type="term" value="C:myosin complex"/>
    <property type="evidence" value="ECO:0007669"/>
    <property type="project" value="UniProtKB-KW"/>
</dbReference>
<keyword evidence="4" id="KW-0963">Cytoplasm</keyword>
<dbReference type="FunFam" id="2.30.30.40:FF:000113">
    <property type="entry name" value="unconventional myosin-VIIa"/>
    <property type="match status" value="1"/>
</dbReference>
<evidence type="ECO:0000256" key="9">
    <source>
        <dbReference type="ARBA" id="ARBA00023175"/>
    </source>
</evidence>
<dbReference type="GO" id="GO:0009887">
    <property type="term" value="P:animal organ morphogenesis"/>
    <property type="evidence" value="ECO:0007669"/>
    <property type="project" value="UniProtKB-ARBA"/>
</dbReference>
<dbReference type="FunFam" id="1.10.10.820:FF:000001">
    <property type="entry name" value="Myosin heavy chain"/>
    <property type="match status" value="1"/>
</dbReference>
<evidence type="ECO:0000256" key="3">
    <source>
        <dbReference type="ARBA" id="ARBA00022443"/>
    </source>
</evidence>
<dbReference type="CDD" id="cd13198">
    <property type="entry name" value="FERM_C1_MyoVII"/>
    <property type="match status" value="1"/>
</dbReference>
<dbReference type="Proteomes" id="UP001152803">
    <property type="component" value="Unassembled WGS sequence"/>
</dbReference>
<dbReference type="GO" id="GO:0005902">
    <property type="term" value="C:microvillus"/>
    <property type="evidence" value="ECO:0007669"/>
    <property type="project" value="UniProtKB-ARBA"/>
</dbReference>
<dbReference type="CDD" id="cd13199">
    <property type="entry name" value="FERM_C2_MyoVII"/>
    <property type="match status" value="1"/>
</dbReference>
<evidence type="ECO:0000313" key="19">
    <source>
        <dbReference type="Proteomes" id="UP001152803"/>
    </source>
</evidence>
<dbReference type="InterPro" id="IPR001609">
    <property type="entry name" value="Myosin_head_motor_dom-like"/>
</dbReference>
<dbReference type="SMART" id="SM00242">
    <property type="entry name" value="MYSc"/>
    <property type="match status" value="1"/>
</dbReference>
<dbReference type="PANTHER" id="PTHR22692:SF34">
    <property type="entry name" value="MYOSIN VIIA"/>
    <property type="match status" value="1"/>
</dbReference>
<dbReference type="InterPro" id="IPR001452">
    <property type="entry name" value="SH3_domain"/>
</dbReference>
<dbReference type="FunFam" id="3.10.20.90:FF:000036">
    <property type="entry name" value="Unconventional myosin-VIIa"/>
    <property type="match status" value="1"/>
</dbReference>
<dbReference type="FunFam" id="2.30.29.30:FF:000075">
    <property type="entry name" value="unconventional myosin-VIIa"/>
    <property type="match status" value="1"/>
</dbReference>
<dbReference type="Gene3D" id="1.10.10.820">
    <property type="match status" value="1"/>
</dbReference>
<dbReference type="CDD" id="cd17092">
    <property type="entry name" value="FERM1_F1_Myosin-VII"/>
    <property type="match status" value="1"/>
</dbReference>
<dbReference type="PROSITE" id="PS50057">
    <property type="entry name" value="FERM_3"/>
    <property type="match status" value="2"/>
</dbReference>
<evidence type="ECO:0000313" key="18">
    <source>
        <dbReference type="EMBL" id="KAJ8256783.1"/>
    </source>
</evidence>
<keyword evidence="19" id="KW-1185">Reference proteome</keyword>
<dbReference type="SMART" id="SM00326">
    <property type="entry name" value="SH3"/>
    <property type="match status" value="1"/>
</dbReference>
<feature type="binding site" evidence="12">
    <location>
        <begin position="158"/>
        <end position="165"/>
    </location>
    <ligand>
        <name>ATP</name>
        <dbReference type="ChEBI" id="CHEBI:30616"/>
    </ligand>
</feature>
<feature type="domain" description="MyTH4" evidence="16">
    <location>
        <begin position="1683"/>
        <end position="1838"/>
    </location>
</feature>
<gene>
    <name evidence="18" type="ORF">COCON_G00189350</name>
</gene>
<dbReference type="InterPro" id="IPR011993">
    <property type="entry name" value="PH-like_dom_sf"/>
</dbReference>
<dbReference type="GO" id="GO:0007423">
    <property type="term" value="P:sensory organ development"/>
    <property type="evidence" value="ECO:0007669"/>
    <property type="project" value="UniProtKB-ARBA"/>
</dbReference>
<dbReference type="GO" id="GO:0005737">
    <property type="term" value="C:cytoplasm"/>
    <property type="evidence" value="ECO:0007669"/>
    <property type="project" value="UniProtKB-SubCell"/>
</dbReference>
<dbReference type="SMART" id="SM00139">
    <property type="entry name" value="MyTH4"/>
    <property type="match status" value="2"/>
</dbReference>
<feature type="domain" description="Myosin motor" evidence="17">
    <location>
        <begin position="65"/>
        <end position="741"/>
    </location>
</feature>
<dbReference type="InterPro" id="IPR038185">
    <property type="entry name" value="MyTH4_dom_sf"/>
</dbReference>
<feature type="domain" description="FERM" evidence="15">
    <location>
        <begin position="1258"/>
        <end position="1567"/>
    </location>
</feature>
<dbReference type="InterPro" id="IPR051567">
    <property type="entry name" value="Unconventional_Myosin_ATPase"/>
</dbReference>
<feature type="domain" description="MyTH4" evidence="16">
    <location>
        <begin position="1017"/>
        <end position="1253"/>
    </location>
</feature>
<keyword evidence="10 12" id="KW-0009">Actin-binding</keyword>
<dbReference type="FunFam" id="3.40.850.10:FF:000007">
    <property type="entry name" value="Myosin VIIA"/>
    <property type="match status" value="1"/>
</dbReference>
<dbReference type="FunFam" id="1.20.80.10:FF:000012">
    <property type="entry name" value="Myosin VIIA"/>
    <property type="match status" value="1"/>
</dbReference>
<organism evidence="18 19">
    <name type="scientific">Conger conger</name>
    <name type="common">Conger eel</name>
    <name type="synonym">Muraena conger</name>
    <dbReference type="NCBI Taxonomy" id="82655"/>
    <lineage>
        <taxon>Eukaryota</taxon>
        <taxon>Metazoa</taxon>
        <taxon>Chordata</taxon>
        <taxon>Craniata</taxon>
        <taxon>Vertebrata</taxon>
        <taxon>Euteleostomi</taxon>
        <taxon>Actinopterygii</taxon>
        <taxon>Neopterygii</taxon>
        <taxon>Teleostei</taxon>
        <taxon>Anguilliformes</taxon>
        <taxon>Congridae</taxon>
        <taxon>Conger</taxon>
    </lineage>
</organism>
<dbReference type="Pfam" id="PF00784">
    <property type="entry name" value="MyTH4"/>
    <property type="match status" value="2"/>
</dbReference>
<keyword evidence="7 12" id="KW-0067">ATP-binding</keyword>
<evidence type="ECO:0000256" key="6">
    <source>
        <dbReference type="ARBA" id="ARBA00022741"/>
    </source>
</evidence>
<dbReference type="CDD" id="cd23767">
    <property type="entry name" value="IQCD"/>
    <property type="match status" value="1"/>
</dbReference>
<dbReference type="SUPFAM" id="SSF52540">
    <property type="entry name" value="P-loop containing nucleoside triphosphate hydrolases"/>
    <property type="match status" value="2"/>
</dbReference>
<dbReference type="GO" id="GO:0030182">
    <property type="term" value="P:neuron differentiation"/>
    <property type="evidence" value="ECO:0007669"/>
    <property type="project" value="UniProtKB-ARBA"/>
</dbReference>
<evidence type="ECO:0008006" key="20">
    <source>
        <dbReference type="Google" id="ProtNLM"/>
    </source>
</evidence>
<dbReference type="SUPFAM" id="SSF47031">
    <property type="entry name" value="Second domain of FERM"/>
    <property type="match status" value="2"/>
</dbReference>
<protein>
    <recommendedName>
        <fullName evidence="20">Myosin VIIa</fullName>
    </recommendedName>
</protein>
<dbReference type="CDD" id="cd01381">
    <property type="entry name" value="MYSc_Myo7"/>
    <property type="match status" value="1"/>
</dbReference>
<dbReference type="InterPro" id="IPR041793">
    <property type="entry name" value="MyoVII_FERM_C1"/>
</dbReference>
<reference evidence="18" key="1">
    <citation type="journal article" date="2023" name="Science">
        <title>Genome structures resolve the early diversification of teleost fishes.</title>
        <authorList>
            <person name="Parey E."/>
            <person name="Louis A."/>
            <person name="Montfort J."/>
            <person name="Bouchez O."/>
            <person name="Roques C."/>
            <person name="Iampietro C."/>
            <person name="Lluch J."/>
            <person name="Castinel A."/>
            <person name="Donnadieu C."/>
            <person name="Desvignes T."/>
            <person name="Floi Bucao C."/>
            <person name="Jouanno E."/>
            <person name="Wen M."/>
            <person name="Mejri S."/>
            <person name="Dirks R."/>
            <person name="Jansen H."/>
            <person name="Henkel C."/>
            <person name="Chen W.J."/>
            <person name="Zahm M."/>
            <person name="Cabau C."/>
            <person name="Klopp C."/>
            <person name="Thompson A.W."/>
            <person name="Robinson-Rechavi M."/>
            <person name="Braasch I."/>
            <person name="Lecointre G."/>
            <person name="Bobe J."/>
            <person name="Postlethwait J.H."/>
            <person name="Berthelot C."/>
            <person name="Roest Crollius H."/>
            <person name="Guiguen Y."/>
        </authorList>
    </citation>
    <scope>NUCLEOTIDE SEQUENCE</scope>
    <source>
        <strain evidence="18">Concon-B</strain>
    </source>
</reference>
<dbReference type="SUPFAM" id="SSF50044">
    <property type="entry name" value="SH3-domain"/>
    <property type="match status" value="1"/>
</dbReference>
<dbReference type="InterPro" id="IPR000048">
    <property type="entry name" value="IQ_motif_EF-hand-BS"/>
</dbReference>
<dbReference type="InterPro" id="IPR029071">
    <property type="entry name" value="Ubiquitin-like_domsf"/>
</dbReference>
<dbReference type="Pfam" id="PF00612">
    <property type="entry name" value="IQ"/>
    <property type="match status" value="4"/>
</dbReference>
<dbReference type="InterPro" id="IPR057130">
    <property type="entry name" value="Myosin_VII_N"/>
</dbReference>
<dbReference type="InterPro" id="IPR035963">
    <property type="entry name" value="FERM_2"/>
</dbReference>
<dbReference type="SMART" id="SM00015">
    <property type="entry name" value="IQ"/>
    <property type="match status" value="4"/>
</dbReference>
<dbReference type="FunFam" id="1.20.80.10:FF:000013">
    <property type="entry name" value="Unconventional myosin-VIIa"/>
    <property type="match status" value="1"/>
</dbReference>
<dbReference type="Gene3D" id="3.10.20.90">
    <property type="entry name" value="Phosphatidylinositol 3-kinase Catalytic Subunit, Chain A, domain 1"/>
    <property type="match status" value="2"/>
</dbReference>
<keyword evidence="3 11" id="KW-0728">SH3 domain</keyword>
<evidence type="ECO:0000256" key="12">
    <source>
        <dbReference type="PROSITE-ProRule" id="PRU00782"/>
    </source>
</evidence>
<dbReference type="InterPro" id="IPR036106">
    <property type="entry name" value="MYSc_Myo7"/>
</dbReference>
<dbReference type="PROSITE" id="PS51456">
    <property type="entry name" value="MYOSIN_MOTOR"/>
    <property type="match status" value="1"/>
</dbReference>
<dbReference type="FunFam" id="3.10.20.90:FF:000051">
    <property type="entry name" value="Unconventional myosin-VIIa"/>
    <property type="match status" value="1"/>
</dbReference>
<dbReference type="SUPFAM" id="SSF50729">
    <property type="entry name" value="PH domain-like"/>
    <property type="match status" value="1"/>
</dbReference>
<dbReference type="Gene3D" id="1.20.120.720">
    <property type="entry name" value="Myosin VI head, motor domain, U50 subdomain"/>
    <property type="match status" value="1"/>
</dbReference>
<name>A0A9Q1D3Z5_CONCO</name>
<dbReference type="Gene3D" id="1.20.58.530">
    <property type="match status" value="1"/>
</dbReference>
<keyword evidence="8 12" id="KW-0518">Myosin</keyword>
<dbReference type="InterPro" id="IPR036028">
    <property type="entry name" value="SH3-like_dom_sf"/>
</dbReference>
<evidence type="ECO:0000256" key="8">
    <source>
        <dbReference type="ARBA" id="ARBA00023123"/>
    </source>
</evidence>
<dbReference type="Pfam" id="PF21989">
    <property type="entry name" value="RA_2"/>
    <property type="match status" value="2"/>
</dbReference>
<dbReference type="InterPro" id="IPR041794">
    <property type="entry name" value="MyoVII_FERM_C2"/>
</dbReference>
<dbReference type="PROSITE" id="PS50002">
    <property type="entry name" value="SH3"/>
    <property type="match status" value="1"/>
</dbReference>
<dbReference type="InterPro" id="IPR027417">
    <property type="entry name" value="P-loop_NTPase"/>
</dbReference>
<dbReference type="Gene3D" id="2.30.30.40">
    <property type="entry name" value="SH3 Domains"/>
    <property type="match status" value="1"/>
</dbReference>
<dbReference type="InterPro" id="IPR019748">
    <property type="entry name" value="FERM_central"/>
</dbReference>
<evidence type="ECO:0000259" key="16">
    <source>
        <dbReference type="PROSITE" id="PS51016"/>
    </source>
</evidence>
<evidence type="ECO:0000256" key="1">
    <source>
        <dbReference type="ARBA" id="ARBA00004496"/>
    </source>
</evidence>
<dbReference type="InterPro" id="IPR000857">
    <property type="entry name" value="MyTH4_dom"/>
</dbReference>
<dbReference type="EMBL" id="JAFJMO010000014">
    <property type="protein sequence ID" value="KAJ8256783.1"/>
    <property type="molecule type" value="Genomic_DNA"/>
</dbReference>
<dbReference type="GO" id="GO:0007605">
    <property type="term" value="P:sensory perception of sound"/>
    <property type="evidence" value="ECO:0007669"/>
    <property type="project" value="UniProtKB-ARBA"/>
</dbReference>
<accession>A0A9Q1D3Z5</accession>
<evidence type="ECO:0000256" key="11">
    <source>
        <dbReference type="PROSITE-ProRule" id="PRU00192"/>
    </source>
</evidence>
<evidence type="ECO:0000256" key="13">
    <source>
        <dbReference type="SAM" id="MobiDB-lite"/>
    </source>
</evidence>
<dbReference type="Gene3D" id="6.20.240.20">
    <property type="match status" value="1"/>
</dbReference>
<feature type="domain" description="SH3" evidence="14">
    <location>
        <begin position="1565"/>
        <end position="1634"/>
    </location>
</feature>
<comment type="caution">
    <text evidence="18">The sequence shown here is derived from an EMBL/GenBank/DDBJ whole genome shotgun (WGS) entry which is preliminary data.</text>
</comment>
<dbReference type="InterPro" id="IPR036961">
    <property type="entry name" value="Kinesin_motor_dom_sf"/>
</dbReference>
<dbReference type="InterPro" id="IPR002404">
    <property type="entry name" value="IRS_PTB"/>
</dbReference>
<dbReference type="Pfam" id="PF02174">
    <property type="entry name" value="IRS"/>
    <property type="match status" value="1"/>
</dbReference>
<dbReference type="CDD" id="cd17093">
    <property type="entry name" value="FERM2_F1_Myosin-VII"/>
    <property type="match status" value="1"/>
</dbReference>
<dbReference type="Pfam" id="PF24123">
    <property type="entry name" value="Myosin_VII_N"/>
    <property type="match status" value="1"/>
</dbReference>
<feature type="region of interest" description="Actin-binding" evidence="12">
    <location>
        <begin position="618"/>
        <end position="640"/>
    </location>
</feature>
<dbReference type="Gene3D" id="1.20.5.190">
    <property type="match status" value="2"/>
</dbReference>
<dbReference type="Pfam" id="PF00063">
    <property type="entry name" value="Myosin_head"/>
    <property type="match status" value="1"/>
</dbReference>
<dbReference type="GO" id="GO:0003774">
    <property type="term" value="F:cytoskeletal motor activity"/>
    <property type="evidence" value="ECO:0007669"/>
    <property type="project" value="UniProtKB-UniRule"/>
</dbReference>
<comment type="subcellular location">
    <subcellularLocation>
        <location evidence="1">Cytoplasm</location>
    </subcellularLocation>
</comment>
<dbReference type="PRINTS" id="PR00193">
    <property type="entry name" value="MYOSINHEAVY"/>
</dbReference>
<evidence type="ECO:0000256" key="2">
    <source>
        <dbReference type="ARBA" id="ARBA00008314"/>
    </source>
</evidence>
<dbReference type="InterPro" id="IPR000299">
    <property type="entry name" value="FERM_domain"/>
</dbReference>
<feature type="domain" description="FERM" evidence="15">
    <location>
        <begin position="1844"/>
        <end position="2147"/>
    </location>
</feature>
<dbReference type="CDD" id="cd14473">
    <property type="entry name" value="FERM_B-lobe"/>
    <property type="match status" value="2"/>
</dbReference>